<dbReference type="SUPFAM" id="SSF52096">
    <property type="entry name" value="ClpP/crotonase"/>
    <property type="match status" value="1"/>
</dbReference>
<proteinExistence type="predicted"/>
<dbReference type="InterPro" id="IPR029045">
    <property type="entry name" value="ClpP/crotonase-like_dom_sf"/>
</dbReference>
<dbReference type="Pfam" id="PF14684">
    <property type="entry name" value="Tricorn_C1"/>
    <property type="match status" value="1"/>
</dbReference>
<comment type="caution">
    <text evidence="3">The sequence shown here is derived from an EMBL/GenBank/DDBJ whole genome shotgun (WGS) entry which is preliminary data.</text>
</comment>
<reference evidence="3 4" key="1">
    <citation type="journal article" date="2015" name="Microbiome">
        <title>Genomic resolution of linkages in carbon, nitrogen, and sulfur cycling among widespread estuary sediment bacteria.</title>
        <authorList>
            <person name="Baker B.J."/>
            <person name="Lazar C.S."/>
            <person name="Teske A.P."/>
            <person name="Dick G.J."/>
        </authorList>
    </citation>
    <scope>NUCLEOTIDE SEQUENCE [LARGE SCALE GENOMIC DNA]</scope>
    <source>
        <strain evidence="3">SM23_42</strain>
    </source>
</reference>
<dbReference type="PANTHER" id="PTHR32060">
    <property type="entry name" value="TAIL-SPECIFIC PROTEASE"/>
    <property type="match status" value="1"/>
</dbReference>
<evidence type="ECO:0000313" key="4">
    <source>
        <dbReference type="Proteomes" id="UP000051373"/>
    </source>
</evidence>
<dbReference type="GO" id="GO:0008236">
    <property type="term" value="F:serine-type peptidase activity"/>
    <property type="evidence" value="ECO:0007669"/>
    <property type="project" value="InterPro"/>
</dbReference>
<dbReference type="SMART" id="SM00245">
    <property type="entry name" value="TSPc"/>
    <property type="match status" value="1"/>
</dbReference>
<accession>A0A0S8FSR4</accession>
<dbReference type="InterPro" id="IPR028204">
    <property type="entry name" value="Tricorn_C1"/>
</dbReference>
<keyword evidence="1" id="KW-0732">Signal</keyword>
<feature type="domain" description="Tail specific protease" evidence="2">
    <location>
        <begin position="214"/>
        <end position="391"/>
    </location>
</feature>
<evidence type="ECO:0000256" key="1">
    <source>
        <dbReference type="SAM" id="SignalP"/>
    </source>
</evidence>
<feature type="chain" id="PRO_5006646427" description="Tail specific protease domain-containing protein" evidence="1">
    <location>
        <begin position="24"/>
        <end position="417"/>
    </location>
</feature>
<gene>
    <name evidence="3" type="ORF">AMJ83_06115</name>
</gene>
<dbReference type="STRING" id="1703779.AMJ83_06115"/>
<sequence>MLQAFSVVICVISIIFLTSIASSQVPDDVNVWIVSYDTVWQTVNEHHYDSTFGGLDWNEIYDRYYDLVANVKDDAGFMEIVNKMLAELKLSHYAVFHVEELAASGSPLISDGTIGLDIRLLDDKAVVTSVKAGFPAAEAGLKIGYVLESIDGVSVDQIITEVESREIPICNDRKRLSDIADNICGRFFGDAGTSISMTFRDESDVVHETMMVRKQRTEKTMIDESLPPFYVDFEAKRMDDNIGYVSFSAFLPPVDERFGEAIGSMGDMRGLIIDGEAIVSKLLQKETLFSVFKYRDKTEKVVVQPGEKTYDGPVVVMIDVMNASASERFSGCIQSIGRAVVIGERSSGSVGPSDVKKLPNGASFMYLISQSLTPDGTVLEGHGVIPDIVVGLDRKALLDGKDTQLERAIEYIRNKTR</sequence>
<dbReference type="Gene3D" id="3.30.750.44">
    <property type="match status" value="1"/>
</dbReference>
<dbReference type="Gene3D" id="2.30.42.10">
    <property type="match status" value="1"/>
</dbReference>
<dbReference type="InterPro" id="IPR005151">
    <property type="entry name" value="Tail-specific_protease"/>
</dbReference>
<dbReference type="PANTHER" id="PTHR32060:SF30">
    <property type="entry name" value="CARBOXY-TERMINAL PROCESSING PROTEASE CTPA"/>
    <property type="match status" value="1"/>
</dbReference>
<organism evidence="3 4">
    <name type="scientific">candidate division WOR_3 bacterium SM23_42</name>
    <dbReference type="NCBI Taxonomy" id="1703779"/>
    <lineage>
        <taxon>Bacteria</taxon>
        <taxon>Bacteria division WOR-3</taxon>
    </lineage>
</organism>
<dbReference type="GO" id="GO:0006508">
    <property type="term" value="P:proteolysis"/>
    <property type="evidence" value="ECO:0007669"/>
    <property type="project" value="InterPro"/>
</dbReference>
<dbReference type="Pfam" id="PF03572">
    <property type="entry name" value="Peptidase_S41"/>
    <property type="match status" value="1"/>
</dbReference>
<dbReference type="EMBL" id="LJUJ01000010">
    <property type="protein sequence ID" value="KPK63598.1"/>
    <property type="molecule type" value="Genomic_DNA"/>
</dbReference>
<feature type="signal peptide" evidence="1">
    <location>
        <begin position="1"/>
        <end position="23"/>
    </location>
</feature>
<dbReference type="GO" id="GO:0007165">
    <property type="term" value="P:signal transduction"/>
    <property type="evidence" value="ECO:0007669"/>
    <property type="project" value="TreeGrafter"/>
</dbReference>
<dbReference type="CDD" id="cd07562">
    <property type="entry name" value="Peptidase_S41_TRI"/>
    <property type="match status" value="1"/>
</dbReference>
<dbReference type="InterPro" id="IPR036034">
    <property type="entry name" value="PDZ_sf"/>
</dbReference>
<dbReference type="GO" id="GO:0004175">
    <property type="term" value="F:endopeptidase activity"/>
    <property type="evidence" value="ECO:0007669"/>
    <property type="project" value="TreeGrafter"/>
</dbReference>
<dbReference type="Gene3D" id="3.90.226.10">
    <property type="entry name" value="2-enoyl-CoA Hydratase, Chain A, domain 1"/>
    <property type="match status" value="1"/>
</dbReference>
<dbReference type="GO" id="GO:0030288">
    <property type="term" value="C:outer membrane-bounded periplasmic space"/>
    <property type="evidence" value="ECO:0007669"/>
    <property type="project" value="TreeGrafter"/>
</dbReference>
<dbReference type="AlphaFoldDB" id="A0A0S8FSR4"/>
<protein>
    <recommendedName>
        <fullName evidence="2">Tail specific protease domain-containing protein</fullName>
    </recommendedName>
</protein>
<evidence type="ECO:0000259" key="2">
    <source>
        <dbReference type="SMART" id="SM00245"/>
    </source>
</evidence>
<name>A0A0S8FSR4_UNCW3</name>
<evidence type="ECO:0000313" key="3">
    <source>
        <dbReference type="EMBL" id="KPK63598.1"/>
    </source>
</evidence>
<dbReference type="Proteomes" id="UP000051373">
    <property type="component" value="Unassembled WGS sequence"/>
</dbReference>
<dbReference type="SUPFAM" id="SSF50156">
    <property type="entry name" value="PDZ domain-like"/>
    <property type="match status" value="1"/>
</dbReference>